<gene>
    <name evidence="2" type="ORF">F0161_10280</name>
</gene>
<keyword evidence="3" id="KW-1185">Reference proteome</keyword>
<organism evidence="2 3">
    <name type="scientific">Paucilactobacillus nenjiangensis</name>
    <dbReference type="NCBI Taxonomy" id="1296540"/>
    <lineage>
        <taxon>Bacteria</taxon>
        <taxon>Bacillati</taxon>
        <taxon>Bacillota</taxon>
        <taxon>Bacilli</taxon>
        <taxon>Lactobacillales</taxon>
        <taxon>Lactobacillaceae</taxon>
        <taxon>Paucilactobacillus</taxon>
    </lineage>
</organism>
<dbReference type="KEGG" id="lnn:F0161_10280"/>
<sequence>MKKYHLLILILAMIFGLTLINNTDASANTPTIFLHGYSGTHRSTDGLIRAAEKQADATKAMTINVQSSGKLDIKGTLKSKTKRPLIQINFINNHAKSSTQAKWITDALQLLQSKYHVKQYNVVAHSMGNVSFFQAVAQNVTKLPTLKKYVILAGPFNGVMGRNDAANKNKLLAHYQPKIYFDGYQQLLDSSQYFPKDVKILNIYGDLNDGTRSDGRVTVQSALSINYLLYQKPDTIKNIKMNGIQHSGLHNSNRVNQKWIKFLW</sequence>
<feature type="signal peptide" evidence="1">
    <location>
        <begin position="1"/>
        <end position="27"/>
    </location>
</feature>
<dbReference type="InterPro" id="IPR010315">
    <property type="entry name" value="DUF915_hydro-like"/>
</dbReference>
<keyword evidence="1" id="KW-0732">Signal</keyword>
<dbReference type="InterPro" id="IPR029058">
    <property type="entry name" value="AB_hydrolase_fold"/>
</dbReference>
<dbReference type="GO" id="GO:0016787">
    <property type="term" value="F:hydrolase activity"/>
    <property type="evidence" value="ECO:0007669"/>
    <property type="project" value="UniProtKB-KW"/>
</dbReference>
<dbReference type="RefSeq" id="WP_150204511.1">
    <property type="nucleotide sequence ID" value="NZ_CP043939.1"/>
</dbReference>
<dbReference type="EMBL" id="CP043939">
    <property type="protein sequence ID" value="QER68189.1"/>
    <property type="molecule type" value="Genomic_DNA"/>
</dbReference>
<protein>
    <submittedName>
        <fullName evidence="2">Alpha/beta hydrolase</fullName>
    </submittedName>
</protein>
<accession>A0A5P1X6A0</accession>
<reference evidence="2 3" key="1">
    <citation type="submission" date="2019-09" db="EMBL/GenBank/DDBJ databases">
        <title>Complete Genome Sequence of Lactobacillus nenjiangensis SH-Y15, isolated from sauerkraut.</title>
        <authorList>
            <person name="Yang H."/>
        </authorList>
    </citation>
    <scope>NUCLEOTIDE SEQUENCE [LARGE SCALE GENOMIC DNA]</scope>
    <source>
        <strain evidence="2 3">SH-Y15</strain>
    </source>
</reference>
<dbReference type="SUPFAM" id="SSF53474">
    <property type="entry name" value="alpha/beta-Hydrolases"/>
    <property type="match status" value="1"/>
</dbReference>
<dbReference type="Proteomes" id="UP000325295">
    <property type="component" value="Chromosome"/>
</dbReference>
<dbReference type="Gene3D" id="3.40.50.1820">
    <property type="entry name" value="alpha/beta hydrolase"/>
    <property type="match status" value="1"/>
</dbReference>
<name>A0A5P1X6A0_9LACO</name>
<keyword evidence="2" id="KW-0378">Hydrolase</keyword>
<dbReference type="Pfam" id="PF06028">
    <property type="entry name" value="DUF915"/>
    <property type="match status" value="1"/>
</dbReference>
<evidence type="ECO:0000256" key="1">
    <source>
        <dbReference type="SAM" id="SignalP"/>
    </source>
</evidence>
<proteinExistence type="predicted"/>
<dbReference type="AlphaFoldDB" id="A0A5P1X6A0"/>
<dbReference type="OrthoDB" id="503948at2"/>
<evidence type="ECO:0000313" key="3">
    <source>
        <dbReference type="Proteomes" id="UP000325295"/>
    </source>
</evidence>
<feature type="chain" id="PRO_5024912290" evidence="1">
    <location>
        <begin position="28"/>
        <end position="264"/>
    </location>
</feature>
<evidence type="ECO:0000313" key="2">
    <source>
        <dbReference type="EMBL" id="QER68189.1"/>
    </source>
</evidence>